<accession>A0A497EUT2</accession>
<protein>
    <submittedName>
        <fullName evidence="1">Uncharacterized protein</fullName>
    </submittedName>
</protein>
<dbReference type="Proteomes" id="UP000272051">
    <property type="component" value="Unassembled WGS sequence"/>
</dbReference>
<gene>
    <name evidence="1" type="ORF">DRJ31_01250</name>
    <name evidence="2" type="ORF">DRJ33_00130</name>
</gene>
<dbReference type="EMBL" id="QMQX01000002">
    <property type="protein sequence ID" value="RLE53739.1"/>
    <property type="molecule type" value="Genomic_DNA"/>
</dbReference>
<sequence>MIIASDTGSALLDENFNQVVVIACACVAAEYPFTKADKQKAVYVLSKPEDRDNILVEAKLCFDMALEVHPREVHLDISLGGARITQLNDRGDWLDKLSNKGREVLSSLMPRLKPIAQKIENETGAKVLAIGKKSPVVRLAELTAGAYGLAYAVERVFEGKLEAYVGLPKWCTAEIRDDLLILKSIKSGERCYGYAPISSMFLKNVALSEFDNPVVEGFKVVKITPISF</sequence>
<name>A0A497EUT2_9CREN</name>
<dbReference type="InterPro" id="IPR025206">
    <property type="entry name" value="DUF4152"/>
</dbReference>
<organism evidence="1 4">
    <name type="scientific">Thermoproteota archaeon</name>
    <dbReference type="NCBI Taxonomy" id="2056631"/>
    <lineage>
        <taxon>Archaea</taxon>
        <taxon>Thermoproteota</taxon>
    </lineage>
</organism>
<proteinExistence type="predicted"/>
<reference evidence="3 4" key="1">
    <citation type="submission" date="2018-06" db="EMBL/GenBank/DDBJ databases">
        <title>Extensive metabolic versatility and redundancy in microbially diverse, dynamic hydrothermal sediments.</title>
        <authorList>
            <person name="Dombrowski N."/>
            <person name="Teske A."/>
            <person name="Baker B.J."/>
        </authorList>
    </citation>
    <scope>NUCLEOTIDE SEQUENCE [LARGE SCALE GENOMIC DNA]</scope>
    <source>
        <strain evidence="2">B34_G17</strain>
        <strain evidence="1">B66_G16</strain>
    </source>
</reference>
<evidence type="ECO:0000313" key="3">
    <source>
        <dbReference type="Proteomes" id="UP000272051"/>
    </source>
</evidence>
<dbReference type="EMBL" id="QMQV01000005">
    <property type="protein sequence ID" value="RLE50470.1"/>
    <property type="molecule type" value="Genomic_DNA"/>
</dbReference>
<evidence type="ECO:0000313" key="2">
    <source>
        <dbReference type="EMBL" id="RLE53739.1"/>
    </source>
</evidence>
<evidence type="ECO:0000313" key="1">
    <source>
        <dbReference type="EMBL" id="RLE50470.1"/>
    </source>
</evidence>
<dbReference type="Pfam" id="PF13680">
    <property type="entry name" value="DUF4152"/>
    <property type="match status" value="1"/>
</dbReference>
<evidence type="ECO:0000313" key="4">
    <source>
        <dbReference type="Proteomes" id="UP000278475"/>
    </source>
</evidence>
<dbReference type="AlphaFoldDB" id="A0A497EUT2"/>
<comment type="caution">
    <text evidence="1">The sequence shown here is derived from an EMBL/GenBank/DDBJ whole genome shotgun (WGS) entry which is preliminary data.</text>
</comment>
<dbReference type="Proteomes" id="UP000278475">
    <property type="component" value="Unassembled WGS sequence"/>
</dbReference>
<dbReference type="Gene3D" id="3.30.420.440">
    <property type="entry name" value="Protein of unknown function DUF4152"/>
    <property type="match status" value="1"/>
</dbReference>